<evidence type="ECO:0000256" key="8">
    <source>
        <dbReference type="ARBA" id="ARBA00023136"/>
    </source>
</evidence>
<feature type="domain" description="AprE-like long alpha-helical hairpin" evidence="11">
    <location>
        <begin position="119"/>
        <end position="306"/>
    </location>
</feature>
<dbReference type="InterPro" id="IPR058781">
    <property type="entry name" value="HH_AprE-like"/>
</dbReference>
<feature type="coiled-coil region" evidence="10">
    <location>
        <begin position="179"/>
        <end position="227"/>
    </location>
</feature>
<feature type="transmembrane region" description="Helical" evidence="9">
    <location>
        <begin position="44"/>
        <end position="67"/>
    </location>
</feature>
<name>A0A9J7ALP3_9PROT</name>
<dbReference type="PRINTS" id="PR01490">
    <property type="entry name" value="RTXTOXIND"/>
</dbReference>
<sequence>MSDTSLTVVSDDLLKKRLPIAARDATSSGSVDKLTTPTWKRASLAGWSTLVLFFVIFGGWSVVAPLGSAVRAMGELRVISERQVVQHSEGGIVERLYVREGDSVRKGQLLAELNPLVTNANYARLQNQIYAVLAERARLEAVRDKKDEIEFPLRLVDAADDPEVIRLMELEQKVFDAEKNSIENLQKLIQERIAQLRSQIDGSVTRLKATENQIAILDEELEGVRTLYNKGLERKPRVLALERAKEQLHGVAGQLEGSIAQSRLAIGEQQIRIESIESEFRDKTASSLRQNSLRLDDLKQEENVWRDRLERNEIRSPLDGQIVDMRVNTEGGVLGGGEVMMSIVPIHDELIGVVKIKTKDVDALLIGSPVQIMLSAFNPRITPPIDGILTSVSLDAITDNRGQQFFEARVQIDPHSLERNLPEAQLTAGMGLSALIAVGERTLFEYWMTPLTASLQQAMREP</sequence>
<dbReference type="KEGG" id="naci:NUH88_13315"/>
<dbReference type="PANTHER" id="PTHR30386:SF17">
    <property type="entry name" value="ALKALINE PROTEASE SECRETION PROTEIN APRE"/>
    <property type="match status" value="1"/>
</dbReference>
<keyword evidence="3 9" id="KW-0813">Transport</keyword>
<dbReference type="InterPro" id="IPR058982">
    <property type="entry name" value="Beta-barrel_AprE"/>
</dbReference>
<evidence type="ECO:0000256" key="5">
    <source>
        <dbReference type="ARBA" id="ARBA00022519"/>
    </source>
</evidence>
<evidence type="ECO:0000259" key="12">
    <source>
        <dbReference type="Pfam" id="PF26002"/>
    </source>
</evidence>
<dbReference type="PANTHER" id="PTHR30386">
    <property type="entry name" value="MEMBRANE FUSION SUBUNIT OF EMRAB-TOLC MULTIDRUG EFFLUX PUMP"/>
    <property type="match status" value="1"/>
</dbReference>
<reference evidence="13" key="1">
    <citation type="submission" date="2022-08" db="EMBL/GenBank/DDBJ databases">
        <title>Nisaea acidiphila sp. nov., isolated from a marine algal debris and emended description of the genus Nisaea Urios et al. 2008.</title>
        <authorList>
            <person name="Kwon K."/>
        </authorList>
    </citation>
    <scope>NUCLEOTIDE SEQUENCE</scope>
    <source>
        <strain evidence="13">MEBiC11861</strain>
    </source>
</reference>
<accession>A0A9J7ALP3</accession>
<dbReference type="Pfam" id="PF26002">
    <property type="entry name" value="Beta-barrel_AprE"/>
    <property type="match status" value="1"/>
</dbReference>
<feature type="domain" description="AprE-like beta-barrel" evidence="12">
    <location>
        <begin position="353"/>
        <end position="438"/>
    </location>
</feature>
<evidence type="ECO:0000256" key="1">
    <source>
        <dbReference type="ARBA" id="ARBA00004377"/>
    </source>
</evidence>
<keyword evidence="6 9" id="KW-0812">Transmembrane</keyword>
<dbReference type="Gene3D" id="2.40.50.100">
    <property type="match status" value="1"/>
</dbReference>
<evidence type="ECO:0000256" key="6">
    <source>
        <dbReference type="ARBA" id="ARBA00022692"/>
    </source>
</evidence>
<gene>
    <name evidence="13" type="ORF">NUH88_13315</name>
</gene>
<keyword evidence="4 9" id="KW-1003">Cell membrane</keyword>
<organism evidence="13 14">
    <name type="scientific">Nisaea acidiphila</name>
    <dbReference type="NCBI Taxonomy" id="1862145"/>
    <lineage>
        <taxon>Bacteria</taxon>
        <taxon>Pseudomonadati</taxon>
        <taxon>Pseudomonadota</taxon>
        <taxon>Alphaproteobacteria</taxon>
        <taxon>Rhodospirillales</taxon>
        <taxon>Thalassobaculaceae</taxon>
        <taxon>Nisaea</taxon>
    </lineage>
</organism>
<evidence type="ECO:0000256" key="2">
    <source>
        <dbReference type="ARBA" id="ARBA00009477"/>
    </source>
</evidence>
<dbReference type="SUPFAM" id="SSF111369">
    <property type="entry name" value="HlyD-like secretion proteins"/>
    <property type="match status" value="1"/>
</dbReference>
<dbReference type="EMBL" id="CP102480">
    <property type="protein sequence ID" value="UUX48392.1"/>
    <property type="molecule type" value="Genomic_DNA"/>
</dbReference>
<keyword evidence="7 9" id="KW-1133">Transmembrane helix</keyword>
<keyword evidence="5 9" id="KW-0997">Cell inner membrane</keyword>
<keyword evidence="10" id="KW-0175">Coiled coil</keyword>
<dbReference type="RefSeq" id="WP_257766899.1">
    <property type="nucleotide sequence ID" value="NZ_CP102480.1"/>
</dbReference>
<evidence type="ECO:0000259" key="11">
    <source>
        <dbReference type="Pfam" id="PF25994"/>
    </source>
</evidence>
<comment type="subcellular location">
    <subcellularLocation>
        <location evidence="1 9">Cell inner membrane</location>
        <topology evidence="1 9">Single-pass membrane protein</topology>
    </subcellularLocation>
</comment>
<dbReference type="AlphaFoldDB" id="A0A9J7ALP3"/>
<evidence type="ECO:0000256" key="4">
    <source>
        <dbReference type="ARBA" id="ARBA00022475"/>
    </source>
</evidence>
<dbReference type="InterPro" id="IPR050739">
    <property type="entry name" value="MFP"/>
</dbReference>
<dbReference type="GO" id="GO:0015031">
    <property type="term" value="P:protein transport"/>
    <property type="evidence" value="ECO:0007669"/>
    <property type="project" value="InterPro"/>
</dbReference>
<keyword evidence="8 9" id="KW-0472">Membrane</keyword>
<dbReference type="Proteomes" id="UP001060336">
    <property type="component" value="Chromosome"/>
</dbReference>
<dbReference type="NCBIfam" id="TIGR01843">
    <property type="entry name" value="type_I_hlyD"/>
    <property type="match status" value="1"/>
</dbReference>
<evidence type="ECO:0000256" key="3">
    <source>
        <dbReference type="ARBA" id="ARBA00022448"/>
    </source>
</evidence>
<proteinExistence type="inferred from homology"/>
<evidence type="ECO:0000313" key="14">
    <source>
        <dbReference type="Proteomes" id="UP001060336"/>
    </source>
</evidence>
<evidence type="ECO:0000256" key="7">
    <source>
        <dbReference type="ARBA" id="ARBA00022989"/>
    </source>
</evidence>
<keyword evidence="14" id="KW-1185">Reference proteome</keyword>
<comment type="similarity">
    <text evidence="2 9">Belongs to the membrane fusion protein (MFP) (TC 8.A.1) family.</text>
</comment>
<evidence type="ECO:0000313" key="13">
    <source>
        <dbReference type="EMBL" id="UUX48392.1"/>
    </source>
</evidence>
<evidence type="ECO:0000256" key="9">
    <source>
        <dbReference type="RuleBase" id="RU365093"/>
    </source>
</evidence>
<dbReference type="GO" id="GO:0005886">
    <property type="term" value="C:plasma membrane"/>
    <property type="evidence" value="ECO:0007669"/>
    <property type="project" value="UniProtKB-SubCell"/>
</dbReference>
<evidence type="ECO:0000256" key="10">
    <source>
        <dbReference type="SAM" id="Coils"/>
    </source>
</evidence>
<dbReference type="Pfam" id="PF25994">
    <property type="entry name" value="HH_AprE"/>
    <property type="match status" value="1"/>
</dbReference>
<dbReference type="InterPro" id="IPR010129">
    <property type="entry name" value="T1SS_HlyD"/>
</dbReference>
<protein>
    <recommendedName>
        <fullName evidence="9">Membrane fusion protein (MFP) family protein</fullName>
    </recommendedName>
</protein>